<evidence type="ECO:0000256" key="4">
    <source>
        <dbReference type="ARBA" id="ARBA00022496"/>
    </source>
</evidence>
<dbReference type="SUPFAM" id="SSF52540">
    <property type="entry name" value="P-loop containing nucleoside triphosphate hydrolases"/>
    <property type="match status" value="1"/>
</dbReference>
<evidence type="ECO:0000256" key="5">
    <source>
        <dbReference type="ARBA" id="ARBA00022741"/>
    </source>
</evidence>
<protein>
    <submittedName>
        <fullName evidence="11">Iron complex transport system ATP-binding protein</fullName>
    </submittedName>
</protein>
<keyword evidence="9" id="KW-0472">Membrane</keyword>
<evidence type="ECO:0000256" key="3">
    <source>
        <dbReference type="ARBA" id="ARBA00022475"/>
    </source>
</evidence>
<proteinExistence type="predicted"/>
<dbReference type="EMBL" id="VFON01000001">
    <property type="protein sequence ID" value="TQL44571.1"/>
    <property type="molecule type" value="Genomic_DNA"/>
</dbReference>
<dbReference type="PANTHER" id="PTHR42771:SF3">
    <property type="entry name" value="PETROBACTIN IMPORT ATP-BINDING PROTEIN YCLP"/>
    <property type="match status" value="1"/>
</dbReference>
<name>A0A542Y923_9MICO</name>
<gene>
    <name evidence="11" type="ORF">FB468_2632</name>
</gene>
<dbReference type="InterPro" id="IPR003439">
    <property type="entry name" value="ABC_transporter-like_ATP-bd"/>
</dbReference>
<dbReference type="GO" id="GO:0006826">
    <property type="term" value="P:iron ion transport"/>
    <property type="evidence" value="ECO:0007669"/>
    <property type="project" value="UniProtKB-KW"/>
</dbReference>
<dbReference type="OrthoDB" id="5296765at2"/>
<dbReference type="Gene3D" id="3.40.50.300">
    <property type="entry name" value="P-loop containing nucleotide triphosphate hydrolases"/>
    <property type="match status" value="1"/>
</dbReference>
<evidence type="ECO:0000256" key="2">
    <source>
        <dbReference type="ARBA" id="ARBA00022448"/>
    </source>
</evidence>
<evidence type="ECO:0000256" key="1">
    <source>
        <dbReference type="ARBA" id="ARBA00004202"/>
    </source>
</evidence>
<dbReference type="AlphaFoldDB" id="A0A542Y923"/>
<keyword evidence="3" id="KW-1003">Cell membrane</keyword>
<dbReference type="InterPro" id="IPR027417">
    <property type="entry name" value="P-loop_NTPase"/>
</dbReference>
<keyword evidence="8" id="KW-0406">Ion transport</keyword>
<dbReference type="InterPro" id="IPR017871">
    <property type="entry name" value="ABC_transporter-like_CS"/>
</dbReference>
<evidence type="ECO:0000256" key="8">
    <source>
        <dbReference type="ARBA" id="ARBA00023065"/>
    </source>
</evidence>
<organism evidence="11 12">
    <name type="scientific">Leucobacter komagatae</name>
    <dbReference type="NCBI Taxonomy" id="55969"/>
    <lineage>
        <taxon>Bacteria</taxon>
        <taxon>Bacillati</taxon>
        <taxon>Actinomycetota</taxon>
        <taxon>Actinomycetes</taxon>
        <taxon>Micrococcales</taxon>
        <taxon>Microbacteriaceae</taxon>
        <taxon>Leucobacter</taxon>
    </lineage>
</organism>
<comment type="caution">
    <text evidence="11">The sequence shown here is derived from an EMBL/GenBank/DDBJ whole genome shotgun (WGS) entry which is preliminary data.</text>
</comment>
<evidence type="ECO:0000313" key="11">
    <source>
        <dbReference type="EMBL" id="TQL44571.1"/>
    </source>
</evidence>
<dbReference type="PROSITE" id="PS00211">
    <property type="entry name" value="ABC_TRANSPORTER_1"/>
    <property type="match status" value="1"/>
</dbReference>
<dbReference type="GO" id="GO:0005886">
    <property type="term" value="C:plasma membrane"/>
    <property type="evidence" value="ECO:0007669"/>
    <property type="project" value="UniProtKB-SubCell"/>
</dbReference>
<keyword evidence="5" id="KW-0547">Nucleotide-binding</keyword>
<keyword evidence="12" id="KW-1185">Reference proteome</keyword>
<evidence type="ECO:0000256" key="9">
    <source>
        <dbReference type="ARBA" id="ARBA00023136"/>
    </source>
</evidence>
<keyword evidence="6 11" id="KW-0067">ATP-binding</keyword>
<dbReference type="Pfam" id="PF00005">
    <property type="entry name" value="ABC_tran"/>
    <property type="match status" value="1"/>
</dbReference>
<comment type="subcellular location">
    <subcellularLocation>
        <location evidence="1">Cell membrane</location>
        <topology evidence="1">Peripheral membrane protein</topology>
    </subcellularLocation>
</comment>
<dbReference type="STRING" id="55969.SD72_07415"/>
<dbReference type="Proteomes" id="UP000319094">
    <property type="component" value="Unassembled WGS sequence"/>
</dbReference>
<accession>A0A542Y923</accession>
<evidence type="ECO:0000259" key="10">
    <source>
        <dbReference type="PROSITE" id="PS50893"/>
    </source>
</evidence>
<dbReference type="CDD" id="cd03214">
    <property type="entry name" value="ABC_Iron-Siderophores_B12_Hemin"/>
    <property type="match status" value="1"/>
</dbReference>
<keyword evidence="2" id="KW-0813">Transport</keyword>
<evidence type="ECO:0000256" key="6">
    <source>
        <dbReference type="ARBA" id="ARBA00022840"/>
    </source>
</evidence>
<keyword evidence="4" id="KW-0410">Iron transport</keyword>
<evidence type="ECO:0000313" key="12">
    <source>
        <dbReference type="Proteomes" id="UP000319094"/>
    </source>
</evidence>
<keyword evidence="7" id="KW-0408">Iron</keyword>
<dbReference type="SMART" id="SM00382">
    <property type="entry name" value="AAA"/>
    <property type="match status" value="1"/>
</dbReference>
<dbReference type="InterPro" id="IPR051535">
    <property type="entry name" value="Siderophore_ABC-ATPase"/>
</dbReference>
<dbReference type="InterPro" id="IPR003593">
    <property type="entry name" value="AAA+_ATPase"/>
</dbReference>
<evidence type="ECO:0000256" key="7">
    <source>
        <dbReference type="ARBA" id="ARBA00023004"/>
    </source>
</evidence>
<sequence>MIQLTSVGKDYAGKRVLGPIDLTIEPGGITALIGPNGAGKSTMLTIIGRLLGADAGTVTVGGLDVTQAKPKELAKVVSILRQENHFMARLTVRQLVTFGRFPHSAGRTTEADRRAIHAAIAFLDLAGMEDRFIDELSGGQRQRAFVAMVLAQDTDYVLLDEPLTGLDMRHAAGMMRQLRAAADALGKTIVLVVHDVNFASAYADRIIALADGELVASGTPDEIMTPEVLERVFGTEVEVIEHAGNKVAIYYRVD</sequence>
<reference evidence="11 12" key="1">
    <citation type="submission" date="2019-06" db="EMBL/GenBank/DDBJ databases">
        <title>Sequencing the genomes of 1000 actinobacteria strains.</title>
        <authorList>
            <person name="Klenk H.-P."/>
        </authorList>
    </citation>
    <scope>NUCLEOTIDE SEQUENCE [LARGE SCALE GENOMIC DNA]</scope>
    <source>
        <strain evidence="11 12">DSM 8803</strain>
    </source>
</reference>
<dbReference type="PROSITE" id="PS50893">
    <property type="entry name" value="ABC_TRANSPORTER_2"/>
    <property type="match status" value="1"/>
</dbReference>
<dbReference type="GO" id="GO:0005524">
    <property type="term" value="F:ATP binding"/>
    <property type="evidence" value="ECO:0007669"/>
    <property type="project" value="UniProtKB-KW"/>
</dbReference>
<dbReference type="PANTHER" id="PTHR42771">
    <property type="entry name" value="IRON(3+)-HYDROXAMATE IMPORT ATP-BINDING PROTEIN FHUC"/>
    <property type="match status" value="1"/>
</dbReference>
<dbReference type="GO" id="GO:0016887">
    <property type="term" value="F:ATP hydrolysis activity"/>
    <property type="evidence" value="ECO:0007669"/>
    <property type="project" value="InterPro"/>
</dbReference>
<dbReference type="FunFam" id="3.40.50.300:FF:000134">
    <property type="entry name" value="Iron-enterobactin ABC transporter ATP-binding protein"/>
    <property type="match status" value="1"/>
</dbReference>
<feature type="domain" description="ABC transporter" evidence="10">
    <location>
        <begin position="2"/>
        <end position="236"/>
    </location>
</feature>
<dbReference type="RefSeq" id="WP_141887742.1">
    <property type="nucleotide sequence ID" value="NZ_BAAAUY010000003.1"/>
</dbReference>